<comment type="caution">
    <text evidence="5">The sequence shown here is derived from an EMBL/GenBank/DDBJ whole genome shotgun (WGS) entry which is preliminary data.</text>
</comment>
<dbReference type="PROSITE" id="PS50531">
    <property type="entry name" value="HTH_IS21"/>
    <property type="match status" value="1"/>
</dbReference>
<accession>T1C313</accession>
<dbReference type="InterPro" id="IPR009057">
    <property type="entry name" value="Homeodomain-like_sf"/>
</dbReference>
<dbReference type="SUPFAM" id="SSF46689">
    <property type="entry name" value="Homeodomain-like"/>
    <property type="match status" value="1"/>
</dbReference>
<dbReference type="PANTHER" id="PTHR35004:SF7">
    <property type="entry name" value="INTEGRASE PROTEIN"/>
    <property type="match status" value="1"/>
</dbReference>
<dbReference type="GO" id="GO:0006310">
    <property type="term" value="P:DNA recombination"/>
    <property type="evidence" value="ECO:0007669"/>
    <property type="project" value="UniProtKB-KW"/>
</dbReference>
<organism evidence="5">
    <name type="scientific">mine drainage metagenome</name>
    <dbReference type="NCBI Taxonomy" id="410659"/>
    <lineage>
        <taxon>unclassified sequences</taxon>
        <taxon>metagenomes</taxon>
        <taxon>ecological metagenomes</taxon>
    </lineage>
</organism>
<reference evidence="5" key="2">
    <citation type="journal article" date="2014" name="ISME J.">
        <title>Microbial stratification in low pH oxic and suboxic macroscopic growths along an acid mine drainage.</title>
        <authorList>
            <person name="Mendez-Garcia C."/>
            <person name="Mesa V."/>
            <person name="Sprenger R.R."/>
            <person name="Richter M."/>
            <person name="Diez M.S."/>
            <person name="Solano J."/>
            <person name="Bargiela R."/>
            <person name="Golyshina O.V."/>
            <person name="Manteca A."/>
            <person name="Ramos J.L."/>
            <person name="Gallego J.R."/>
            <person name="Llorente I."/>
            <person name="Martins Dos Santos V.A."/>
            <person name="Jensen O.N."/>
            <person name="Pelaez A.I."/>
            <person name="Sanchez J."/>
            <person name="Ferrer M."/>
        </authorList>
    </citation>
    <scope>NUCLEOTIDE SEQUENCE</scope>
</reference>
<sequence>MKRHEIEVLRRAGFSLRAVARKAGIARNTVKRILEETQPIEARRRPVGRPSIATPFEVLVEQILRERCDLPTVEILRRLREQGYAGGKNPVYQMVRRLRKIVTPPLVRFEGLVGEFCQNDFGHVRVRYDDGTEEILHFFASRLKWSR</sequence>
<dbReference type="GO" id="GO:0032196">
    <property type="term" value="P:transposition"/>
    <property type="evidence" value="ECO:0007669"/>
    <property type="project" value="UniProtKB-KW"/>
</dbReference>
<evidence type="ECO:0000256" key="3">
    <source>
        <dbReference type="ARBA" id="ARBA00023172"/>
    </source>
</evidence>
<dbReference type="EMBL" id="AUZX01002953">
    <property type="protein sequence ID" value="EQD75278.1"/>
    <property type="molecule type" value="Genomic_DNA"/>
</dbReference>
<keyword evidence="2" id="KW-0238">DNA-binding</keyword>
<keyword evidence="3" id="KW-0233">DNA recombination</keyword>
<dbReference type="PANTHER" id="PTHR35004">
    <property type="entry name" value="TRANSPOSASE RV3428C-RELATED"/>
    <property type="match status" value="1"/>
</dbReference>
<gene>
    <name evidence="5" type="ORF">B1A_04055</name>
</gene>
<evidence type="ECO:0000259" key="4">
    <source>
        <dbReference type="PROSITE" id="PS50531"/>
    </source>
</evidence>
<evidence type="ECO:0000256" key="1">
    <source>
        <dbReference type="ARBA" id="ARBA00022578"/>
    </source>
</evidence>
<evidence type="ECO:0000256" key="2">
    <source>
        <dbReference type="ARBA" id="ARBA00023125"/>
    </source>
</evidence>
<keyword evidence="1" id="KW-0815">Transposition</keyword>
<name>T1C313_9ZZZZ</name>
<proteinExistence type="predicted"/>
<feature type="non-terminal residue" evidence="5">
    <location>
        <position position="147"/>
    </location>
</feature>
<evidence type="ECO:0000313" key="5">
    <source>
        <dbReference type="EMBL" id="EQD75278.1"/>
    </source>
</evidence>
<dbReference type="GO" id="GO:0003677">
    <property type="term" value="F:DNA binding"/>
    <property type="evidence" value="ECO:0007669"/>
    <property type="project" value="UniProtKB-KW"/>
</dbReference>
<reference evidence="5" key="1">
    <citation type="submission" date="2013-08" db="EMBL/GenBank/DDBJ databases">
        <authorList>
            <person name="Mendez C."/>
            <person name="Richter M."/>
            <person name="Ferrer M."/>
            <person name="Sanchez J."/>
        </authorList>
    </citation>
    <scope>NUCLEOTIDE SEQUENCE</scope>
</reference>
<dbReference type="InterPro" id="IPR017894">
    <property type="entry name" value="HTH_IS21_transposase_type"/>
</dbReference>
<dbReference type="Gene3D" id="1.10.10.60">
    <property type="entry name" value="Homeodomain-like"/>
    <property type="match status" value="1"/>
</dbReference>
<feature type="domain" description="HTH IS21-type" evidence="4">
    <location>
        <begin position="1"/>
        <end position="64"/>
    </location>
</feature>
<protein>
    <submittedName>
        <fullName evidence="5">Transposase</fullName>
    </submittedName>
</protein>
<dbReference type="AlphaFoldDB" id="T1C313"/>